<organism evidence="4 5">
    <name type="scientific">Pedobacter planticolens</name>
    <dbReference type="NCBI Taxonomy" id="2679964"/>
    <lineage>
        <taxon>Bacteria</taxon>
        <taxon>Pseudomonadati</taxon>
        <taxon>Bacteroidota</taxon>
        <taxon>Sphingobacteriia</taxon>
        <taxon>Sphingobacteriales</taxon>
        <taxon>Sphingobacteriaceae</taxon>
        <taxon>Pedobacter</taxon>
    </lineage>
</organism>
<evidence type="ECO:0000313" key="5">
    <source>
        <dbReference type="Proteomes" id="UP000601055"/>
    </source>
</evidence>
<evidence type="ECO:0000256" key="1">
    <source>
        <dbReference type="ARBA" id="ARBA00007198"/>
    </source>
</evidence>
<dbReference type="GO" id="GO:0008794">
    <property type="term" value="F:arsenate reductase (glutaredoxin) activity"/>
    <property type="evidence" value="ECO:0007669"/>
    <property type="project" value="UniProtKB-EC"/>
</dbReference>
<keyword evidence="2 4" id="KW-0560">Oxidoreductase</keyword>
<name>A0A923IVL8_9SPHI</name>
<dbReference type="InterPro" id="IPR036249">
    <property type="entry name" value="Thioredoxin-like_sf"/>
</dbReference>
<dbReference type="RefSeq" id="WP_182920903.1">
    <property type="nucleotide sequence ID" value="NZ_WNXD01000001.1"/>
</dbReference>
<dbReference type="EC" id="1.20.4.1" evidence="4"/>
<dbReference type="InterPro" id="IPR006659">
    <property type="entry name" value="Arsenate_reductase"/>
</dbReference>
<keyword evidence="5" id="KW-1185">Reference proteome</keyword>
<dbReference type="PANTHER" id="PTHR30041:SF4">
    <property type="entry name" value="ARSENATE REDUCTASE"/>
    <property type="match status" value="1"/>
</dbReference>
<dbReference type="SUPFAM" id="SSF52833">
    <property type="entry name" value="Thioredoxin-like"/>
    <property type="match status" value="1"/>
</dbReference>
<dbReference type="PANTHER" id="PTHR30041">
    <property type="entry name" value="ARSENATE REDUCTASE"/>
    <property type="match status" value="1"/>
</dbReference>
<dbReference type="EMBL" id="WNXD01000001">
    <property type="protein sequence ID" value="MBB2144207.1"/>
    <property type="molecule type" value="Genomic_DNA"/>
</dbReference>
<dbReference type="Pfam" id="PF03960">
    <property type="entry name" value="ArsC"/>
    <property type="match status" value="1"/>
</dbReference>
<comment type="caution">
    <text evidence="4">The sequence shown here is derived from an EMBL/GenBank/DDBJ whole genome shotgun (WGS) entry which is preliminary data.</text>
</comment>
<dbReference type="NCBIfam" id="TIGR00014">
    <property type="entry name" value="arsC"/>
    <property type="match status" value="1"/>
</dbReference>
<proteinExistence type="inferred from homology"/>
<evidence type="ECO:0000256" key="3">
    <source>
        <dbReference type="PROSITE-ProRule" id="PRU01282"/>
    </source>
</evidence>
<sequence length="113" mass="12967">MLTIYHNSSCSKSRTALKTLMQGDEEFQIINYLEEVPSVTELKTLLHKLGCKPHDLIRTTEKVYQEKFKGKDLTDEEWIIAMHENPILIQRPIVVNGDKAVIARTDDALDDIL</sequence>
<dbReference type="Gene3D" id="3.40.30.10">
    <property type="entry name" value="Glutaredoxin"/>
    <property type="match status" value="1"/>
</dbReference>
<reference evidence="4" key="1">
    <citation type="submission" date="2019-11" db="EMBL/GenBank/DDBJ databases">
        <title>Description of Pedobacter sp. LMG 31464T.</title>
        <authorList>
            <person name="Carlier A."/>
            <person name="Qi S."/>
            <person name="Vandamme P."/>
        </authorList>
    </citation>
    <scope>NUCLEOTIDE SEQUENCE</scope>
    <source>
        <strain evidence="4">LMG 31464</strain>
    </source>
</reference>
<evidence type="ECO:0000313" key="4">
    <source>
        <dbReference type="EMBL" id="MBB2144207.1"/>
    </source>
</evidence>
<dbReference type="CDD" id="cd03034">
    <property type="entry name" value="ArsC_ArsC"/>
    <property type="match status" value="1"/>
</dbReference>
<dbReference type="AlphaFoldDB" id="A0A923IVL8"/>
<gene>
    <name evidence="4" type="primary">arsC</name>
    <name evidence="4" type="ORF">GM921_01805</name>
</gene>
<dbReference type="Proteomes" id="UP000601055">
    <property type="component" value="Unassembled WGS sequence"/>
</dbReference>
<dbReference type="InterPro" id="IPR006660">
    <property type="entry name" value="Arsenate_reductase-like"/>
</dbReference>
<comment type="similarity">
    <text evidence="1 3">Belongs to the ArsC family.</text>
</comment>
<accession>A0A923IVL8</accession>
<dbReference type="PROSITE" id="PS51353">
    <property type="entry name" value="ARSC"/>
    <property type="match status" value="1"/>
</dbReference>
<protein>
    <submittedName>
        <fullName evidence="4">Arsenate reductase (Glutaredoxin)</fullName>
        <ecNumber evidence="4">1.20.4.1</ecNumber>
    </submittedName>
</protein>
<evidence type="ECO:0000256" key="2">
    <source>
        <dbReference type="ARBA" id="ARBA00023002"/>
    </source>
</evidence>